<feature type="non-terminal residue" evidence="1">
    <location>
        <position position="52"/>
    </location>
</feature>
<reference evidence="1" key="1">
    <citation type="submission" date="2021-06" db="EMBL/GenBank/DDBJ databases">
        <authorList>
            <person name="Kallberg Y."/>
            <person name="Tangrot J."/>
            <person name="Rosling A."/>
        </authorList>
    </citation>
    <scope>NUCLEOTIDE SEQUENCE</scope>
    <source>
        <strain evidence="1">MA461A</strain>
    </source>
</reference>
<evidence type="ECO:0000313" key="1">
    <source>
        <dbReference type="EMBL" id="CAG8833498.1"/>
    </source>
</evidence>
<dbReference type="EMBL" id="CAJVQC010106661">
    <property type="protein sequence ID" value="CAG8833498.1"/>
    <property type="molecule type" value="Genomic_DNA"/>
</dbReference>
<sequence length="52" mass="5930">TEFGEQVKKADKALENFLIPNLSAAPHPEAIYFSRRFGSLNQKDSEMHTDHL</sequence>
<accession>A0ACA9SDM6</accession>
<proteinExistence type="predicted"/>
<dbReference type="Proteomes" id="UP000789920">
    <property type="component" value="Unassembled WGS sequence"/>
</dbReference>
<keyword evidence="2" id="KW-1185">Reference proteome</keyword>
<evidence type="ECO:0000313" key="2">
    <source>
        <dbReference type="Proteomes" id="UP000789920"/>
    </source>
</evidence>
<gene>
    <name evidence="1" type="ORF">RPERSI_LOCUS28844</name>
</gene>
<feature type="non-terminal residue" evidence="1">
    <location>
        <position position="1"/>
    </location>
</feature>
<comment type="caution">
    <text evidence="1">The sequence shown here is derived from an EMBL/GenBank/DDBJ whole genome shotgun (WGS) entry which is preliminary data.</text>
</comment>
<organism evidence="1 2">
    <name type="scientific">Racocetra persica</name>
    <dbReference type="NCBI Taxonomy" id="160502"/>
    <lineage>
        <taxon>Eukaryota</taxon>
        <taxon>Fungi</taxon>
        <taxon>Fungi incertae sedis</taxon>
        <taxon>Mucoromycota</taxon>
        <taxon>Glomeromycotina</taxon>
        <taxon>Glomeromycetes</taxon>
        <taxon>Diversisporales</taxon>
        <taxon>Gigasporaceae</taxon>
        <taxon>Racocetra</taxon>
    </lineage>
</organism>
<name>A0ACA9SDM6_9GLOM</name>
<protein>
    <submittedName>
        <fullName evidence="1">6661_t:CDS:1</fullName>
    </submittedName>
</protein>